<comment type="caution">
    <text evidence="4">The sequence shown here is derived from an EMBL/GenBank/DDBJ whole genome shotgun (WGS) entry which is preliminary data.</text>
</comment>
<dbReference type="Proteomes" id="UP000216057">
    <property type="component" value="Unassembled WGS sequence"/>
</dbReference>
<proteinExistence type="predicted"/>
<dbReference type="PANTHER" id="PTHR10357:SF210">
    <property type="entry name" value="MALTODEXTRIN GLUCOSIDASE"/>
    <property type="match status" value="1"/>
</dbReference>
<feature type="domain" description="Glycosyl hydrolase family 13 catalytic" evidence="3">
    <location>
        <begin position="21"/>
        <end position="371"/>
    </location>
</feature>
<dbReference type="Pfam" id="PF00128">
    <property type="entry name" value="Alpha-amylase"/>
    <property type="match status" value="1"/>
</dbReference>
<dbReference type="SUPFAM" id="SSF51445">
    <property type="entry name" value="(Trans)glycosidases"/>
    <property type="match status" value="1"/>
</dbReference>
<dbReference type="SMART" id="SM00642">
    <property type="entry name" value="Aamy"/>
    <property type="match status" value="1"/>
</dbReference>
<dbReference type="CDD" id="cd11354">
    <property type="entry name" value="AmyAc_bac_CMD_like"/>
    <property type="match status" value="1"/>
</dbReference>
<evidence type="ECO:0000256" key="2">
    <source>
        <dbReference type="ARBA" id="ARBA00023295"/>
    </source>
</evidence>
<evidence type="ECO:0000313" key="5">
    <source>
        <dbReference type="Proteomes" id="UP000216057"/>
    </source>
</evidence>
<dbReference type="InterPro" id="IPR006047">
    <property type="entry name" value="GH13_cat_dom"/>
</dbReference>
<keyword evidence="1" id="KW-0378">Hydrolase</keyword>
<sequence>MTDAFTPHSMPDWVRYGMFWQVYPLGFCGCDIRRQYGHGFNGRGLDALVDWLDYAIELGASGLLLGPIFESSSHGYDTLDHKRVDMRLGGDEAFDRLASACHAKGLTLVLDGVFNHVGREHPAVQAALDEACGRLAAADNPWHGMIRVERDGEGNPSLDVFEGHGSLVDLDHTASRTVDLVADVMGYWLDRGTDGWRLDAAYAVPPSFWTRVLPQVRASHPQAWIFGEVIHGDYPAIVRESGMDSVTQYELWKSIQHSLETDNFFELDWNLQRHNAFLDAFVPQTFIGNHDVTRIASQVGQSKALLALAVLMTVGGVPSVYYGDEQGYTGIKQERFGGDDDIRPKFPDSPIELSRLGETIYRAHQDLIGLRRRNPWLVEARTEALTLENTRYVYRATSADGTHSIVVDLDITDDQNPHVAIADETGATLYRR</sequence>
<dbReference type="GO" id="GO:0016798">
    <property type="term" value="F:hydrolase activity, acting on glycosyl bonds"/>
    <property type="evidence" value="ECO:0007669"/>
    <property type="project" value="UniProtKB-KW"/>
</dbReference>
<accession>A0A261GD39</accession>
<protein>
    <submittedName>
        <fullName evidence="4">Alpha-amylase</fullName>
    </submittedName>
</protein>
<name>A0A261GD39_9BIFI</name>
<dbReference type="EMBL" id="MWWZ01000004">
    <property type="protein sequence ID" value="OZG69324.1"/>
    <property type="molecule type" value="Genomic_DNA"/>
</dbReference>
<evidence type="ECO:0000313" key="4">
    <source>
        <dbReference type="EMBL" id="OZG69324.1"/>
    </source>
</evidence>
<dbReference type="Gene3D" id="3.20.20.80">
    <property type="entry name" value="Glycosidases"/>
    <property type="match status" value="1"/>
</dbReference>
<dbReference type="InterPro" id="IPR017853">
    <property type="entry name" value="GH"/>
</dbReference>
<evidence type="ECO:0000256" key="1">
    <source>
        <dbReference type="ARBA" id="ARBA00022801"/>
    </source>
</evidence>
<dbReference type="PANTHER" id="PTHR10357">
    <property type="entry name" value="ALPHA-AMYLASE FAMILY MEMBER"/>
    <property type="match status" value="1"/>
</dbReference>
<evidence type="ECO:0000259" key="3">
    <source>
        <dbReference type="SMART" id="SM00642"/>
    </source>
</evidence>
<organism evidence="4 5">
    <name type="scientific">Bifidobacterium eulemuris</name>
    <dbReference type="NCBI Taxonomy" id="1765219"/>
    <lineage>
        <taxon>Bacteria</taxon>
        <taxon>Bacillati</taxon>
        <taxon>Actinomycetota</taxon>
        <taxon>Actinomycetes</taxon>
        <taxon>Bifidobacteriales</taxon>
        <taxon>Bifidobacteriaceae</taxon>
        <taxon>Bifidobacterium</taxon>
    </lineage>
</organism>
<dbReference type="AlphaFoldDB" id="A0A261GD39"/>
<dbReference type="GO" id="GO:0005975">
    <property type="term" value="P:carbohydrate metabolic process"/>
    <property type="evidence" value="ECO:0007669"/>
    <property type="project" value="InterPro"/>
</dbReference>
<reference evidence="4 5" key="1">
    <citation type="journal article" date="2017" name="BMC Genomics">
        <title>Comparative genomic and phylogenomic analyses of the Bifidobacteriaceae family.</title>
        <authorList>
            <person name="Lugli G.A."/>
            <person name="Milani C."/>
            <person name="Turroni F."/>
            <person name="Duranti S."/>
            <person name="Mancabelli L."/>
            <person name="Mangifesta M."/>
            <person name="Ferrario C."/>
            <person name="Modesto M."/>
            <person name="Mattarelli P."/>
            <person name="Jiri K."/>
            <person name="van Sinderen D."/>
            <person name="Ventura M."/>
        </authorList>
    </citation>
    <scope>NUCLEOTIDE SEQUENCE [LARGE SCALE GENOMIC DNA]</scope>
    <source>
        <strain evidence="4 5">DSM 100216</strain>
    </source>
</reference>
<gene>
    <name evidence="4" type="ORF">BEUL_0730</name>
</gene>
<keyword evidence="2" id="KW-0326">Glycosidase</keyword>